<name>A0AAE3D0F2_9HYPH</name>
<dbReference type="PROSITE" id="PS50977">
    <property type="entry name" value="HTH_TETR_2"/>
    <property type="match status" value="1"/>
</dbReference>
<dbReference type="SUPFAM" id="SSF46689">
    <property type="entry name" value="Homeodomain-like"/>
    <property type="match status" value="1"/>
</dbReference>
<dbReference type="InterPro" id="IPR036271">
    <property type="entry name" value="Tet_transcr_reg_TetR-rel_C_sf"/>
</dbReference>
<feature type="DNA-binding region" description="H-T-H motif" evidence="2">
    <location>
        <begin position="50"/>
        <end position="69"/>
    </location>
</feature>
<dbReference type="AlphaFoldDB" id="A0AAE3D0F2"/>
<dbReference type="Proteomes" id="UP001196509">
    <property type="component" value="Unassembled WGS sequence"/>
</dbReference>
<gene>
    <name evidence="4" type="ORF">K1W69_14730</name>
</gene>
<dbReference type="Pfam" id="PF00440">
    <property type="entry name" value="TetR_N"/>
    <property type="match status" value="1"/>
</dbReference>
<dbReference type="SUPFAM" id="SSF48498">
    <property type="entry name" value="Tetracyclin repressor-like, C-terminal domain"/>
    <property type="match status" value="1"/>
</dbReference>
<dbReference type="PANTHER" id="PTHR30055">
    <property type="entry name" value="HTH-TYPE TRANSCRIPTIONAL REGULATOR RUTR"/>
    <property type="match status" value="1"/>
</dbReference>
<dbReference type="Pfam" id="PF14246">
    <property type="entry name" value="TetR_C_7"/>
    <property type="match status" value="1"/>
</dbReference>
<proteinExistence type="predicted"/>
<organism evidence="4 5">
    <name type="scientific">Flavimaribacter sediminis</name>
    <dbReference type="NCBI Taxonomy" id="2865987"/>
    <lineage>
        <taxon>Bacteria</taxon>
        <taxon>Pseudomonadati</taxon>
        <taxon>Pseudomonadota</taxon>
        <taxon>Alphaproteobacteria</taxon>
        <taxon>Hyphomicrobiales</taxon>
        <taxon>Rhizobiaceae</taxon>
        <taxon>Flavimaribacter</taxon>
    </lineage>
</organism>
<evidence type="ECO:0000256" key="2">
    <source>
        <dbReference type="PROSITE-ProRule" id="PRU00335"/>
    </source>
</evidence>
<reference evidence="4" key="1">
    <citation type="submission" date="2021-08" db="EMBL/GenBank/DDBJ databases">
        <title>Hoeflea bacterium WL0058 sp. nov., isolated from the sediment.</title>
        <authorList>
            <person name="Wang L."/>
            <person name="Zhang D."/>
        </authorList>
    </citation>
    <scope>NUCLEOTIDE SEQUENCE</scope>
    <source>
        <strain evidence="4">WL0058</strain>
    </source>
</reference>
<comment type="caution">
    <text evidence="4">The sequence shown here is derived from an EMBL/GenBank/DDBJ whole genome shotgun (WGS) entry which is preliminary data.</text>
</comment>
<dbReference type="InterPro" id="IPR009057">
    <property type="entry name" value="Homeodomain-like_sf"/>
</dbReference>
<evidence type="ECO:0000256" key="1">
    <source>
        <dbReference type="ARBA" id="ARBA00023125"/>
    </source>
</evidence>
<dbReference type="InterPro" id="IPR039536">
    <property type="entry name" value="TetR_C_Proteobacteria"/>
</dbReference>
<dbReference type="GO" id="GO:0003700">
    <property type="term" value="F:DNA-binding transcription factor activity"/>
    <property type="evidence" value="ECO:0007669"/>
    <property type="project" value="TreeGrafter"/>
</dbReference>
<dbReference type="InterPro" id="IPR001647">
    <property type="entry name" value="HTH_TetR"/>
</dbReference>
<keyword evidence="5" id="KW-1185">Reference proteome</keyword>
<dbReference type="GO" id="GO:0000976">
    <property type="term" value="F:transcription cis-regulatory region binding"/>
    <property type="evidence" value="ECO:0007669"/>
    <property type="project" value="TreeGrafter"/>
</dbReference>
<keyword evidence="1 2" id="KW-0238">DNA-binding</keyword>
<accession>A0AAE3D0F2</accession>
<dbReference type="Gene3D" id="1.10.357.10">
    <property type="entry name" value="Tetracycline Repressor, domain 2"/>
    <property type="match status" value="1"/>
</dbReference>
<evidence type="ECO:0000313" key="4">
    <source>
        <dbReference type="EMBL" id="MBW8638450.1"/>
    </source>
</evidence>
<dbReference type="InterPro" id="IPR050109">
    <property type="entry name" value="HTH-type_TetR-like_transc_reg"/>
</dbReference>
<dbReference type="EMBL" id="JAICBX010000002">
    <property type="protein sequence ID" value="MBW8638450.1"/>
    <property type="molecule type" value="Genomic_DNA"/>
</dbReference>
<sequence length="224" mass="25349">MSPDDAVLRETEANIDDIELDRPAARESKRDRIIRIAGDLFLEKGYDNLTINEIIEATGGSKGTIYSKFGNKEKLLEAVVDKMCRDVTIRIEISRTGTLEDQLTRIGHSFLKRVLSPEILRFHRLMTSIGRQFPEAGRLFYDTGPRQACGIIASWIAHCQETGSIRDDEDPFHLAILFHDMLIGDQMLKWLTSAVDEETRVKRIDDTVRLAVKLFLQGCAVSAK</sequence>
<evidence type="ECO:0000259" key="3">
    <source>
        <dbReference type="PROSITE" id="PS50977"/>
    </source>
</evidence>
<feature type="domain" description="HTH tetR-type" evidence="3">
    <location>
        <begin position="27"/>
        <end position="87"/>
    </location>
</feature>
<dbReference type="PRINTS" id="PR00455">
    <property type="entry name" value="HTHTETR"/>
</dbReference>
<protein>
    <submittedName>
        <fullName evidence="4">TetR/AcrR family transcriptional regulator</fullName>
    </submittedName>
</protein>
<dbReference type="Gene3D" id="1.10.10.60">
    <property type="entry name" value="Homeodomain-like"/>
    <property type="match status" value="1"/>
</dbReference>
<dbReference type="PANTHER" id="PTHR30055:SF146">
    <property type="entry name" value="HTH-TYPE TRANSCRIPTIONAL DUAL REGULATOR CECR"/>
    <property type="match status" value="1"/>
</dbReference>
<evidence type="ECO:0000313" key="5">
    <source>
        <dbReference type="Proteomes" id="UP001196509"/>
    </source>
</evidence>